<sequence>MELEDTGRLYERVSRDLAGRIAAGEYPVGQRLPAERALAQAYAVSRPTIREAIFALELDGLVEARMGSGVYVISRLPQEGEAVKNDIGPFELIEARRLIEGEACALAAARITDAEIEALAALVDEMRDADRLAAAEDADRRFHLAIARATQNSAMVAAVDMLWDARARSPQYQIMSGRAHAAGIGPRADEHARILDALRLRQPDLARAAMRDHLTQVLESVLAATEVQEMEQARARIEAHRLKYGTPA</sequence>
<evidence type="ECO:0000313" key="6">
    <source>
        <dbReference type="Proteomes" id="UP000179467"/>
    </source>
</evidence>
<gene>
    <name evidence="5" type="primary">lutR_1</name>
    <name evidence="5" type="ORF">BHE75_01313</name>
</gene>
<proteinExistence type="predicted"/>
<dbReference type="InterPro" id="IPR036388">
    <property type="entry name" value="WH-like_DNA-bd_sf"/>
</dbReference>
<dbReference type="InterPro" id="IPR000524">
    <property type="entry name" value="Tscrpt_reg_HTH_GntR"/>
</dbReference>
<dbReference type="PANTHER" id="PTHR43537:SF5">
    <property type="entry name" value="UXU OPERON TRANSCRIPTIONAL REGULATOR"/>
    <property type="match status" value="1"/>
</dbReference>
<dbReference type="InterPro" id="IPR011711">
    <property type="entry name" value="GntR_C"/>
</dbReference>
<dbReference type="SMART" id="SM00345">
    <property type="entry name" value="HTH_GNTR"/>
    <property type="match status" value="1"/>
</dbReference>
<dbReference type="PANTHER" id="PTHR43537">
    <property type="entry name" value="TRANSCRIPTIONAL REGULATOR, GNTR FAMILY"/>
    <property type="match status" value="1"/>
</dbReference>
<dbReference type="SUPFAM" id="SSF48008">
    <property type="entry name" value="GntR ligand-binding domain-like"/>
    <property type="match status" value="1"/>
</dbReference>
<keyword evidence="1" id="KW-0805">Transcription regulation</keyword>
<dbReference type="Proteomes" id="UP000179467">
    <property type="component" value="Unassembled WGS sequence"/>
</dbReference>
<organism evidence="5 6">
    <name type="scientific">Edaphosphingomonas haloaromaticamans</name>
    <dbReference type="NCBI Taxonomy" id="653954"/>
    <lineage>
        <taxon>Bacteria</taxon>
        <taxon>Pseudomonadati</taxon>
        <taxon>Pseudomonadota</taxon>
        <taxon>Alphaproteobacteria</taxon>
        <taxon>Sphingomonadales</taxon>
        <taxon>Rhizorhabdaceae</taxon>
        <taxon>Edaphosphingomonas</taxon>
    </lineage>
</organism>
<dbReference type="PROSITE" id="PS50949">
    <property type="entry name" value="HTH_GNTR"/>
    <property type="match status" value="1"/>
</dbReference>
<dbReference type="OrthoDB" id="9812645at2"/>
<evidence type="ECO:0000256" key="2">
    <source>
        <dbReference type="ARBA" id="ARBA00023125"/>
    </source>
</evidence>
<dbReference type="InterPro" id="IPR008920">
    <property type="entry name" value="TF_FadR/GntR_C"/>
</dbReference>
<dbReference type="GO" id="GO:0003700">
    <property type="term" value="F:DNA-binding transcription factor activity"/>
    <property type="evidence" value="ECO:0007669"/>
    <property type="project" value="InterPro"/>
</dbReference>
<dbReference type="Gene3D" id="1.20.120.530">
    <property type="entry name" value="GntR ligand-binding domain-like"/>
    <property type="match status" value="1"/>
</dbReference>
<dbReference type="Pfam" id="PF07729">
    <property type="entry name" value="FCD"/>
    <property type="match status" value="1"/>
</dbReference>
<reference evidence="5 6" key="1">
    <citation type="submission" date="2016-09" db="EMBL/GenBank/DDBJ databases">
        <title>Metabolic pathway, cell adaptation mechanisms and a novel monoxygenase revealed through proteogenomic-transcription analysis of a Sphingomonas haloaromaticamans strain degrading the fungicide ortho-phenylphenol.</title>
        <authorList>
            <person name="Perruchon C."/>
            <person name="Papadopoulou E.S."/>
            <person name="Rousidou C."/>
            <person name="Vasileiadis S."/>
            <person name="Tanou G."/>
            <person name="Amoutzias G."/>
            <person name="Molassiotis A."/>
            <person name="Karpouzas D.G."/>
        </authorList>
    </citation>
    <scope>NUCLEOTIDE SEQUENCE [LARGE SCALE GENOMIC DNA]</scope>
    <source>
        <strain evidence="5 6">P3</strain>
    </source>
</reference>
<protein>
    <submittedName>
        <fullName evidence="5">HTH-type transcriptional regulator LutR</fullName>
    </submittedName>
</protein>
<dbReference type="CDD" id="cd07377">
    <property type="entry name" value="WHTH_GntR"/>
    <property type="match status" value="1"/>
</dbReference>
<evidence type="ECO:0000256" key="3">
    <source>
        <dbReference type="ARBA" id="ARBA00023163"/>
    </source>
</evidence>
<comment type="caution">
    <text evidence="5">The sequence shown here is derived from an EMBL/GenBank/DDBJ whole genome shotgun (WGS) entry which is preliminary data.</text>
</comment>
<dbReference type="GO" id="GO:0003677">
    <property type="term" value="F:DNA binding"/>
    <property type="evidence" value="ECO:0007669"/>
    <property type="project" value="UniProtKB-KW"/>
</dbReference>
<keyword evidence="2" id="KW-0238">DNA-binding</keyword>
<evidence type="ECO:0000313" key="5">
    <source>
        <dbReference type="EMBL" id="OHT19328.1"/>
    </source>
</evidence>
<keyword evidence="6" id="KW-1185">Reference proteome</keyword>
<dbReference type="EMBL" id="MIPT01000001">
    <property type="protein sequence ID" value="OHT19328.1"/>
    <property type="molecule type" value="Genomic_DNA"/>
</dbReference>
<dbReference type="SMART" id="SM00895">
    <property type="entry name" value="FCD"/>
    <property type="match status" value="1"/>
</dbReference>
<dbReference type="RefSeq" id="WP_070933211.1">
    <property type="nucleotide sequence ID" value="NZ_MIPT01000001.1"/>
</dbReference>
<evidence type="ECO:0000259" key="4">
    <source>
        <dbReference type="PROSITE" id="PS50949"/>
    </source>
</evidence>
<feature type="domain" description="HTH gntR-type" evidence="4">
    <location>
        <begin position="7"/>
        <end position="75"/>
    </location>
</feature>
<dbReference type="Pfam" id="PF00392">
    <property type="entry name" value="GntR"/>
    <property type="match status" value="1"/>
</dbReference>
<name>A0A1S1HB71_9SPHN</name>
<dbReference type="AlphaFoldDB" id="A0A1S1HB71"/>
<evidence type="ECO:0000256" key="1">
    <source>
        <dbReference type="ARBA" id="ARBA00023015"/>
    </source>
</evidence>
<dbReference type="SUPFAM" id="SSF46785">
    <property type="entry name" value="Winged helix' DNA-binding domain"/>
    <property type="match status" value="1"/>
</dbReference>
<dbReference type="Gene3D" id="1.10.10.10">
    <property type="entry name" value="Winged helix-like DNA-binding domain superfamily/Winged helix DNA-binding domain"/>
    <property type="match status" value="1"/>
</dbReference>
<dbReference type="InterPro" id="IPR036390">
    <property type="entry name" value="WH_DNA-bd_sf"/>
</dbReference>
<keyword evidence="3" id="KW-0804">Transcription</keyword>
<dbReference type="PRINTS" id="PR00035">
    <property type="entry name" value="HTHGNTR"/>
</dbReference>
<accession>A0A1S1HB71</accession>